<dbReference type="Gene3D" id="3.30.1330.30">
    <property type="match status" value="1"/>
</dbReference>
<gene>
    <name evidence="2" type="ORF">ILEXP_LOCUS31138</name>
</gene>
<protein>
    <recommendedName>
        <fullName evidence="1">eRF1 domain-containing protein</fullName>
    </recommendedName>
</protein>
<proteinExistence type="predicted"/>
<dbReference type="Pfam" id="PF03465">
    <property type="entry name" value="eRF1_3"/>
    <property type="match status" value="1"/>
</dbReference>
<dbReference type="EMBL" id="CAUOFW020003835">
    <property type="protein sequence ID" value="CAK9162275.1"/>
    <property type="molecule type" value="Genomic_DNA"/>
</dbReference>
<feature type="non-terminal residue" evidence="2">
    <location>
        <position position="1"/>
    </location>
</feature>
<comment type="caution">
    <text evidence="2">The sequence shown here is derived from an EMBL/GenBank/DDBJ whole genome shotgun (WGS) entry which is preliminary data.</text>
</comment>
<sequence>KLDIFLILVVASAGTELRLAVSARDPARACYGPKHVEVAHERMAVQTLLITDELFR</sequence>
<dbReference type="PANTHER" id="PTHR10853:SF0">
    <property type="entry name" value="PROTEIN PELOTA HOMOLOG"/>
    <property type="match status" value="1"/>
</dbReference>
<accession>A0ABC8SYV3</accession>
<evidence type="ECO:0000313" key="3">
    <source>
        <dbReference type="Proteomes" id="UP001642360"/>
    </source>
</evidence>
<reference evidence="2 3" key="1">
    <citation type="submission" date="2024-02" db="EMBL/GenBank/DDBJ databases">
        <authorList>
            <person name="Vignale AGUSTIN F."/>
            <person name="Sosa J E."/>
            <person name="Modenutti C."/>
        </authorList>
    </citation>
    <scope>NUCLEOTIDE SEQUENCE [LARGE SCALE GENOMIC DNA]</scope>
</reference>
<keyword evidence="3" id="KW-1185">Reference proteome</keyword>
<dbReference type="PANTHER" id="PTHR10853">
    <property type="entry name" value="PELOTA"/>
    <property type="match status" value="1"/>
</dbReference>
<dbReference type="AlphaFoldDB" id="A0ABC8SYV3"/>
<evidence type="ECO:0000313" key="2">
    <source>
        <dbReference type="EMBL" id="CAK9162275.1"/>
    </source>
</evidence>
<dbReference type="Proteomes" id="UP001642360">
    <property type="component" value="Unassembled WGS sequence"/>
</dbReference>
<dbReference type="SUPFAM" id="SSF55315">
    <property type="entry name" value="L30e-like"/>
    <property type="match status" value="1"/>
</dbReference>
<feature type="domain" description="eRF1" evidence="1">
    <location>
        <begin position="23"/>
        <end position="56"/>
    </location>
</feature>
<evidence type="ECO:0000259" key="1">
    <source>
        <dbReference type="Pfam" id="PF03465"/>
    </source>
</evidence>
<dbReference type="InterPro" id="IPR005142">
    <property type="entry name" value="eRF1_3"/>
</dbReference>
<organism evidence="2 3">
    <name type="scientific">Ilex paraguariensis</name>
    <name type="common">yerba mate</name>
    <dbReference type="NCBI Taxonomy" id="185542"/>
    <lineage>
        <taxon>Eukaryota</taxon>
        <taxon>Viridiplantae</taxon>
        <taxon>Streptophyta</taxon>
        <taxon>Embryophyta</taxon>
        <taxon>Tracheophyta</taxon>
        <taxon>Spermatophyta</taxon>
        <taxon>Magnoliopsida</taxon>
        <taxon>eudicotyledons</taxon>
        <taxon>Gunneridae</taxon>
        <taxon>Pentapetalae</taxon>
        <taxon>asterids</taxon>
        <taxon>campanulids</taxon>
        <taxon>Aquifoliales</taxon>
        <taxon>Aquifoliaceae</taxon>
        <taxon>Ilex</taxon>
    </lineage>
</organism>
<dbReference type="InterPro" id="IPR029064">
    <property type="entry name" value="Ribosomal_eL30-like_sf"/>
</dbReference>
<dbReference type="InterPro" id="IPR004405">
    <property type="entry name" value="TF_pelota"/>
</dbReference>
<name>A0ABC8SYV3_9AQUA</name>